<dbReference type="Gene3D" id="1.10.238.200">
    <property type="entry name" value="Cullin, PONY binding domain"/>
    <property type="match status" value="1"/>
</dbReference>
<evidence type="ECO:0000313" key="4">
    <source>
        <dbReference type="EMBL" id="KAK4369857.1"/>
    </source>
</evidence>
<dbReference type="GO" id="GO:0031624">
    <property type="term" value="F:ubiquitin conjugating enzyme binding"/>
    <property type="evidence" value="ECO:0007669"/>
    <property type="project" value="TreeGrafter"/>
</dbReference>
<feature type="domain" description="DCUN1" evidence="3">
    <location>
        <begin position="34"/>
        <end position="248"/>
    </location>
</feature>
<protein>
    <recommendedName>
        <fullName evidence="1">Defective in cullin neddylation protein</fullName>
    </recommendedName>
</protein>
<name>A0AAE1SI32_9SOLA</name>
<reference evidence="4" key="1">
    <citation type="submission" date="2023-12" db="EMBL/GenBank/DDBJ databases">
        <title>Genome assembly of Anisodus tanguticus.</title>
        <authorList>
            <person name="Wang Y.-J."/>
        </authorList>
    </citation>
    <scope>NUCLEOTIDE SEQUENCE</scope>
    <source>
        <strain evidence="4">KB-2021</strain>
        <tissue evidence="4">Leaf</tissue>
    </source>
</reference>
<dbReference type="InterPro" id="IPR005176">
    <property type="entry name" value="PONY_dom"/>
</dbReference>
<dbReference type="AlphaFoldDB" id="A0AAE1SI32"/>
<dbReference type="InterPro" id="IPR042460">
    <property type="entry name" value="DCN1-like_PONY"/>
</dbReference>
<dbReference type="PROSITE" id="PS51229">
    <property type="entry name" value="DCUN1"/>
    <property type="match status" value="1"/>
</dbReference>
<dbReference type="PANTHER" id="PTHR12281">
    <property type="entry name" value="RP42 RELATED"/>
    <property type="match status" value="1"/>
</dbReference>
<dbReference type="GO" id="GO:0045116">
    <property type="term" value="P:protein neddylation"/>
    <property type="evidence" value="ECO:0007669"/>
    <property type="project" value="TreeGrafter"/>
</dbReference>
<feature type="region of interest" description="Disordered" evidence="2">
    <location>
        <begin position="1"/>
        <end position="29"/>
    </location>
</feature>
<keyword evidence="5" id="KW-1185">Reference proteome</keyword>
<dbReference type="GO" id="GO:0097602">
    <property type="term" value="F:cullin family protein binding"/>
    <property type="evidence" value="ECO:0007669"/>
    <property type="project" value="TreeGrafter"/>
</dbReference>
<evidence type="ECO:0000256" key="1">
    <source>
        <dbReference type="RuleBase" id="RU410713"/>
    </source>
</evidence>
<accession>A0AAE1SI32</accession>
<dbReference type="FunFam" id="1.10.238.200:FF:000005">
    <property type="entry name" value="Defective in cullin neddylation protein"/>
    <property type="match status" value="1"/>
</dbReference>
<dbReference type="InterPro" id="IPR014764">
    <property type="entry name" value="DCN-prot"/>
</dbReference>
<dbReference type="GO" id="GO:0032182">
    <property type="term" value="F:ubiquitin-like protein binding"/>
    <property type="evidence" value="ECO:0007669"/>
    <property type="project" value="TreeGrafter"/>
</dbReference>
<evidence type="ECO:0000256" key="2">
    <source>
        <dbReference type="SAM" id="MobiDB-lite"/>
    </source>
</evidence>
<dbReference type="GO" id="GO:0000151">
    <property type="term" value="C:ubiquitin ligase complex"/>
    <property type="evidence" value="ECO:0007669"/>
    <property type="project" value="TreeGrafter"/>
</dbReference>
<dbReference type="Gene3D" id="1.10.238.10">
    <property type="entry name" value="EF-hand"/>
    <property type="match status" value="1"/>
</dbReference>
<comment type="caution">
    <text evidence="4">The sequence shown here is derived from an EMBL/GenBank/DDBJ whole genome shotgun (WGS) entry which is preliminary data.</text>
</comment>
<comment type="function">
    <text evidence="1">Neddylation of cullins play an essential role in the regulation of SCF-type complexes activity.</text>
</comment>
<dbReference type="EMBL" id="JAVYJV010000005">
    <property type="protein sequence ID" value="KAK4369857.1"/>
    <property type="molecule type" value="Genomic_DNA"/>
</dbReference>
<evidence type="ECO:0000259" key="3">
    <source>
        <dbReference type="PROSITE" id="PS51229"/>
    </source>
</evidence>
<dbReference type="Proteomes" id="UP001291623">
    <property type="component" value="Unassembled WGS sequence"/>
</dbReference>
<feature type="compositionally biased region" description="Low complexity" evidence="2">
    <location>
        <begin position="12"/>
        <end position="24"/>
    </location>
</feature>
<dbReference type="Pfam" id="PF03556">
    <property type="entry name" value="Cullin_binding"/>
    <property type="match status" value="1"/>
</dbReference>
<dbReference type="PANTHER" id="PTHR12281:SF25">
    <property type="entry name" value="DEFECTIVE IN CULLIN NEDDYLATION PROTEIN"/>
    <property type="match status" value="1"/>
</dbReference>
<organism evidence="4 5">
    <name type="scientific">Anisodus tanguticus</name>
    <dbReference type="NCBI Taxonomy" id="243964"/>
    <lineage>
        <taxon>Eukaryota</taxon>
        <taxon>Viridiplantae</taxon>
        <taxon>Streptophyta</taxon>
        <taxon>Embryophyta</taxon>
        <taxon>Tracheophyta</taxon>
        <taxon>Spermatophyta</taxon>
        <taxon>Magnoliopsida</taxon>
        <taxon>eudicotyledons</taxon>
        <taxon>Gunneridae</taxon>
        <taxon>Pentapetalae</taxon>
        <taxon>asterids</taxon>
        <taxon>lamiids</taxon>
        <taxon>Solanales</taxon>
        <taxon>Solanaceae</taxon>
        <taxon>Solanoideae</taxon>
        <taxon>Hyoscyameae</taxon>
        <taxon>Anisodus</taxon>
    </lineage>
</organism>
<sequence length="252" mass="28957">MPRASKRKSDSPKSTSTKSSRTESVNSASGKTTKFGISVDNLFQKYANKLLGMIDEQWIYDDLQGRSPEGIEALCSDLGVDHTNVRILMLAWTKLSSSVTNLVPLCVGNIFSNCQDEWRKGLKDLQVDTIGKLKKALPKLEAEVMMPENFEDFYSYAFRYCLTEDKQKCVDIESICLLIDLVLGPQFRAQVDSFSEFLKNQTDYKVINMDQWTNFLRFCQEISFPDLENYDTDQAWPVILDNFVEWMKEKQS</sequence>
<evidence type="ECO:0000313" key="5">
    <source>
        <dbReference type="Proteomes" id="UP001291623"/>
    </source>
</evidence>
<proteinExistence type="predicted"/>
<gene>
    <name evidence="4" type="ORF">RND71_009332</name>
</gene>